<reference evidence="6 8" key="1">
    <citation type="journal article" date="2012" name="Nature">
        <title>Algal genomes reveal evolutionary mosaicism and the fate of nucleomorphs.</title>
        <authorList>
            <consortium name="DOE Joint Genome Institute"/>
            <person name="Curtis B.A."/>
            <person name="Tanifuji G."/>
            <person name="Burki F."/>
            <person name="Gruber A."/>
            <person name="Irimia M."/>
            <person name="Maruyama S."/>
            <person name="Arias M.C."/>
            <person name="Ball S.G."/>
            <person name="Gile G.H."/>
            <person name="Hirakawa Y."/>
            <person name="Hopkins J.F."/>
            <person name="Kuo A."/>
            <person name="Rensing S.A."/>
            <person name="Schmutz J."/>
            <person name="Symeonidi A."/>
            <person name="Elias M."/>
            <person name="Eveleigh R.J."/>
            <person name="Herman E.K."/>
            <person name="Klute M.J."/>
            <person name="Nakayama T."/>
            <person name="Obornik M."/>
            <person name="Reyes-Prieto A."/>
            <person name="Armbrust E.V."/>
            <person name="Aves S.J."/>
            <person name="Beiko R.G."/>
            <person name="Coutinho P."/>
            <person name="Dacks J.B."/>
            <person name="Durnford D.G."/>
            <person name="Fast N.M."/>
            <person name="Green B.R."/>
            <person name="Grisdale C.J."/>
            <person name="Hempel F."/>
            <person name="Henrissat B."/>
            <person name="Hoppner M.P."/>
            <person name="Ishida K."/>
            <person name="Kim E."/>
            <person name="Koreny L."/>
            <person name="Kroth P.G."/>
            <person name="Liu Y."/>
            <person name="Malik S.B."/>
            <person name="Maier U.G."/>
            <person name="McRose D."/>
            <person name="Mock T."/>
            <person name="Neilson J.A."/>
            <person name="Onodera N.T."/>
            <person name="Poole A.M."/>
            <person name="Pritham E.J."/>
            <person name="Richards T.A."/>
            <person name="Rocap G."/>
            <person name="Roy S.W."/>
            <person name="Sarai C."/>
            <person name="Schaack S."/>
            <person name="Shirato S."/>
            <person name="Slamovits C.H."/>
            <person name="Spencer D.F."/>
            <person name="Suzuki S."/>
            <person name="Worden A.Z."/>
            <person name="Zauner S."/>
            <person name="Barry K."/>
            <person name="Bell C."/>
            <person name="Bharti A.K."/>
            <person name="Crow J.A."/>
            <person name="Grimwood J."/>
            <person name="Kramer R."/>
            <person name="Lindquist E."/>
            <person name="Lucas S."/>
            <person name="Salamov A."/>
            <person name="McFadden G.I."/>
            <person name="Lane C.E."/>
            <person name="Keeling P.J."/>
            <person name="Gray M.W."/>
            <person name="Grigoriev I.V."/>
            <person name="Archibald J.M."/>
        </authorList>
    </citation>
    <scope>NUCLEOTIDE SEQUENCE</scope>
    <source>
        <strain evidence="6 8">CCMP2712</strain>
    </source>
</reference>
<feature type="domain" description="SHSP" evidence="5">
    <location>
        <begin position="94"/>
        <end position="213"/>
    </location>
</feature>
<reference evidence="7" key="3">
    <citation type="submission" date="2015-06" db="UniProtKB">
        <authorList>
            <consortium name="EnsemblProtists"/>
        </authorList>
    </citation>
    <scope>IDENTIFICATION</scope>
</reference>
<gene>
    <name evidence="6" type="ORF">GUITHDRAFT_110401</name>
</gene>
<dbReference type="Proteomes" id="UP000011087">
    <property type="component" value="Unassembled WGS sequence"/>
</dbReference>
<dbReference type="OMA" id="GQARYFR"/>
<evidence type="ECO:0000313" key="8">
    <source>
        <dbReference type="Proteomes" id="UP000011087"/>
    </source>
</evidence>
<dbReference type="HOGENOM" id="CLU_1196793_0_0_1"/>
<dbReference type="PANTHER" id="PTHR11527">
    <property type="entry name" value="HEAT-SHOCK PROTEIN 20 FAMILY MEMBER"/>
    <property type="match status" value="1"/>
</dbReference>
<dbReference type="EnsemblProtists" id="EKX43598">
    <property type="protein sequence ID" value="EKX43598"/>
    <property type="gene ID" value="GUITHDRAFT_110401"/>
</dbReference>
<dbReference type="PROSITE" id="PS51257">
    <property type="entry name" value="PROKAR_LIPOPROTEIN"/>
    <property type="match status" value="1"/>
</dbReference>
<keyword evidence="8" id="KW-1185">Reference proteome</keyword>
<protein>
    <recommendedName>
        <fullName evidence="5">SHSP domain-containing protein</fullName>
    </recommendedName>
</protein>
<evidence type="ECO:0000256" key="3">
    <source>
        <dbReference type="RuleBase" id="RU003616"/>
    </source>
</evidence>
<dbReference type="RefSeq" id="XP_005830578.1">
    <property type="nucleotide sequence ID" value="XM_005830521.1"/>
</dbReference>
<dbReference type="GeneID" id="17300227"/>
<feature type="chain" id="PRO_5008770873" description="SHSP domain-containing protein" evidence="4">
    <location>
        <begin position="24"/>
        <end position="213"/>
    </location>
</feature>
<dbReference type="SUPFAM" id="SSF49764">
    <property type="entry name" value="HSP20-like chaperones"/>
    <property type="match status" value="1"/>
</dbReference>
<proteinExistence type="inferred from homology"/>
<sequence length="213" mass="23945">MMYSSRTTLLSLVLFACLLPSFATSWGITMSPAHFFDLNTRSFPNPRNIMKTFDQLESETDSMLRSFLEYADDMVGTEVAETENATEVATVKSSDRLRLRPRFDLQETEDGHILTVATPGLSKEEVNVDLVENDVSLGGPVLVISGQSKTKENSTRPAELPLRSHYKKFDRKIKLPAGTTRESLKAHYENGLLEVFIKDHGKKEVQSHKIPLL</sequence>
<reference evidence="8" key="2">
    <citation type="submission" date="2012-11" db="EMBL/GenBank/DDBJ databases">
        <authorList>
            <person name="Kuo A."/>
            <person name="Curtis B.A."/>
            <person name="Tanifuji G."/>
            <person name="Burki F."/>
            <person name="Gruber A."/>
            <person name="Irimia M."/>
            <person name="Maruyama S."/>
            <person name="Arias M.C."/>
            <person name="Ball S.G."/>
            <person name="Gile G.H."/>
            <person name="Hirakawa Y."/>
            <person name="Hopkins J.F."/>
            <person name="Rensing S.A."/>
            <person name="Schmutz J."/>
            <person name="Symeonidi A."/>
            <person name="Elias M."/>
            <person name="Eveleigh R.J."/>
            <person name="Herman E.K."/>
            <person name="Klute M.J."/>
            <person name="Nakayama T."/>
            <person name="Obornik M."/>
            <person name="Reyes-Prieto A."/>
            <person name="Armbrust E.V."/>
            <person name="Aves S.J."/>
            <person name="Beiko R.G."/>
            <person name="Coutinho P."/>
            <person name="Dacks J.B."/>
            <person name="Durnford D.G."/>
            <person name="Fast N.M."/>
            <person name="Green B.R."/>
            <person name="Grisdale C."/>
            <person name="Hempe F."/>
            <person name="Henrissat B."/>
            <person name="Hoppner M.P."/>
            <person name="Ishida K.-I."/>
            <person name="Kim E."/>
            <person name="Koreny L."/>
            <person name="Kroth P.G."/>
            <person name="Liu Y."/>
            <person name="Malik S.-B."/>
            <person name="Maier U.G."/>
            <person name="McRose D."/>
            <person name="Mock T."/>
            <person name="Neilson J.A."/>
            <person name="Onodera N.T."/>
            <person name="Poole A.M."/>
            <person name="Pritham E.J."/>
            <person name="Richards T.A."/>
            <person name="Rocap G."/>
            <person name="Roy S.W."/>
            <person name="Sarai C."/>
            <person name="Schaack S."/>
            <person name="Shirato S."/>
            <person name="Slamovits C.H."/>
            <person name="Spencer D.F."/>
            <person name="Suzuki S."/>
            <person name="Worden A.Z."/>
            <person name="Zauner S."/>
            <person name="Barry K."/>
            <person name="Bell C."/>
            <person name="Bharti A.K."/>
            <person name="Crow J.A."/>
            <person name="Grimwood J."/>
            <person name="Kramer R."/>
            <person name="Lindquist E."/>
            <person name="Lucas S."/>
            <person name="Salamov A."/>
            <person name="McFadden G.I."/>
            <person name="Lane C.E."/>
            <person name="Keeling P.J."/>
            <person name="Gray M.W."/>
            <person name="Grigoriev I.V."/>
            <person name="Archibald J.M."/>
        </authorList>
    </citation>
    <scope>NUCLEOTIDE SEQUENCE</scope>
    <source>
        <strain evidence="8">CCMP2712</strain>
    </source>
</reference>
<dbReference type="InterPro" id="IPR031107">
    <property type="entry name" value="Small_HSP"/>
</dbReference>
<keyword evidence="1" id="KW-0346">Stress response</keyword>
<dbReference type="InterPro" id="IPR002068">
    <property type="entry name" value="A-crystallin/Hsp20_dom"/>
</dbReference>
<name>L1J4Y8_GUITC</name>
<dbReference type="STRING" id="905079.L1J4Y8"/>
<dbReference type="Pfam" id="PF00011">
    <property type="entry name" value="HSP20"/>
    <property type="match status" value="1"/>
</dbReference>
<comment type="similarity">
    <text evidence="2 3">Belongs to the small heat shock protein (HSP20) family.</text>
</comment>
<dbReference type="PROSITE" id="PS01031">
    <property type="entry name" value="SHSP"/>
    <property type="match status" value="1"/>
</dbReference>
<dbReference type="KEGG" id="gtt:GUITHDRAFT_110401"/>
<dbReference type="eggNOG" id="KOG0710">
    <property type="taxonomic scope" value="Eukaryota"/>
</dbReference>
<accession>L1J4Y8</accession>
<dbReference type="InterPro" id="IPR008978">
    <property type="entry name" value="HSP20-like_chaperone"/>
</dbReference>
<dbReference type="CDD" id="cd06464">
    <property type="entry name" value="ACD_sHsps-like"/>
    <property type="match status" value="1"/>
</dbReference>
<dbReference type="Gene3D" id="2.60.40.790">
    <property type="match status" value="1"/>
</dbReference>
<evidence type="ECO:0000256" key="2">
    <source>
        <dbReference type="PROSITE-ProRule" id="PRU00285"/>
    </source>
</evidence>
<evidence type="ECO:0000313" key="6">
    <source>
        <dbReference type="EMBL" id="EKX43598.1"/>
    </source>
</evidence>
<evidence type="ECO:0000313" key="7">
    <source>
        <dbReference type="EnsemblProtists" id="EKX43598"/>
    </source>
</evidence>
<evidence type="ECO:0000256" key="4">
    <source>
        <dbReference type="SAM" id="SignalP"/>
    </source>
</evidence>
<keyword evidence="4" id="KW-0732">Signal</keyword>
<dbReference type="EMBL" id="JH993009">
    <property type="protein sequence ID" value="EKX43598.1"/>
    <property type="molecule type" value="Genomic_DNA"/>
</dbReference>
<dbReference type="PaxDb" id="55529-EKX43598"/>
<dbReference type="AlphaFoldDB" id="L1J4Y8"/>
<feature type="signal peptide" evidence="4">
    <location>
        <begin position="1"/>
        <end position="23"/>
    </location>
</feature>
<evidence type="ECO:0000256" key="1">
    <source>
        <dbReference type="ARBA" id="ARBA00023016"/>
    </source>
</evidence>
<organism evidence="6">
    <name type="scientific">Guillardia theta (strain CCMP2712)</name>
    <name type="common">Cryptophyte</name>
    <dbReference type="NCBI Taxonomy" id="905079"/>
    <lineage>
        <taxon>Eukaryota</taxon>
        <taxon>Cryptophyceae</taxon>
        <taxon>Pyrenomonadales</taxon>
        <taxon>Geminigeraceae</taxon>
        <taxon>Guillardia</taxon>
    </lineage>
</organism>
<evidence type="ECO:0000259" key="5">
    <source>
        <dbReference type="PROSITE" id="PS01031"/>
    </source>
</evidence>